<proteinExistence type="predicted"/>
<evidence type="ECO:0000256" key="1">
    <source>
        <dbReference type="SAM" id="Phobius"/>
    </source>
</evidence>
<name>A0A381ULK1_9ZZZZ</name>
<protein>
    <submittedName>
        <fullName evidence="2">Uncharacterized protein</fullName>
    </submittedName>
</protein>
<keyword evidence="1" id="KW-1133">Transmembrane helix</keyword>
<feature type="transmembrane region" description="Helical" evidence="1">
    <location>
        <begin position="44"/>
        <end position="61"/>
    </location>
</feature>
<dbReference type="AlphaFoldDB" id="A0A381ULK1"/>
<accession>A0A381ULK1</accession>
<keyword evidence="1" id="KW-0812">Transmembrane</keyword>
<sequence>MIRNLLILLLTLFQDKYVRTGTLVGLLIGIWNPEILQAEQVKNVIILGFVGWGIGAFLGYYRNGNSQFSKKRKFKVFQGGK</sequence>
<gene>
    <name evidence="2" type="ORF">METZ01_LOCUS81910</name>
</gene>
<reference evidence="2" key="1">
    <citation type="submission" date="2018-05" db="EMBL/GenBank/DDBJ databases">
        <authorList>
            <person name="Lanie J.A."/>
            <person name="Ng W.-L."/>
            <person name="Kazmierczak K.M."/>
            <person name="Andrzejewski T.M."/>
            <person name="Davidsen T.M."/>
            <person name="Wayne K.J."/>
            <person name="Tettelin H."/>
            <person name="Glass J.I."/>
            <person name="Rusch D."/>
            <person name="Podicherti R."/>
            <person name="Tsui H.-C.T."/>
            <person name="Winkler M.E."/>
        </authorList>
    </citation>
    <scope>NUCLEOTIDE SEQUENCE</scope>
</reference>
<dbReference type="EMBL" id="UINC01006688">
    <property type="protein sequence ID" value="SVA29056.1"/>
    <property type="molecule type" value="Genomic_DNA"/>
</dbReference>
<keyword evidence="1" id="KW-0472">Membrane</keyword>
<evidence type="ECO:0000313" key="2">
    <source>
        <dbReference type="EMBL" id="SVA29056.1"/>
    </source>
</evidence>
<organism evidence="2">
    <name type="scientific">marine metagenome</name>
    <dbReference type="NCBI Taxonomy" id="408172"/>
    <lineage>
        <taxon>unclassified sequences</taxon>
        <taxon>metagenomes</taxon>
        <taxon>ecological metagenomes</taxon>
    </lineage>
</organism>